<dbReference type="EMBL" id="QNRE01000014">
    <property type="protein sequence ID" value="RBO85627.1"/>
    <property type="molecule type" value="Genomic_DNA"/>
</dbReference>
<comment type="similarity">
    <text evidence="1">Belongs to the metallo-beta-lactamase superfamily.</text>
</comment>
<proteinExistence type="inferred from homology"/>
<dbReference type="STRING" id="1210090.GCA_001613185_03878"/>
<evidence type="ECO:0000256" key="4">
    <source>
        <dbReference type="ARBA" id="ARBA00022833"/>
    </source>
</evidence>
<accession>A0A366D6G2</accession>
<gene>
    <name evidence="6" type="ORF">DFR74_114170</name>
</gene>
<dbReference type="Pfam" id="PF00753">
    <property type="entry name" value="Lactamase_B"/>
    <property type="match status" value="1"/>
</dbReference>
<dbReference type="Gene3D" id="3.60.15.10">
    <property type="entry name" value="Ribonuclease Z/Hydroxyacylglutathione hydrolase-like"/>
    <property type="match status" value="1"/>
</dbReference>
<dbReference type="PANTHER" id="PTHR42978">
    <property type="entry name" value="QUORUM-QUENCHING LACTONASE YTNP-RELATED-RELATED"/>
    <property type="match status" value="1"/>
</dbReference>
<reference evidence="6 7" key="1">
    <citation type="submission" date="2018-06" db="EMBL/GenBank/DDBJ databases">
        <title>Genomic Encyclopedia of Type Strains, Phase IV (KMG-IV): sequencing the most valuable type-strain genomes for metagenomic binning, comparative biology and taxonomic classification.</title>
        <authorList>
            <person name="Goeker M."/>
        </authorList>
    </citation>
    <scope>NUCLEOTIDE SEQUENCE [LARGE SCALE GENOMIC DNA]</scope>
    <source>
        <strain evidence="6 7">DSM 44599</strain>
    </source>
</reference>
<keyword evidence="2" id="KW-0479">Metal-binding</keyword>
<dbReference type="GO" id="GO:0046872">
    <property type="term" value="F:metal ion binding"/>
    <property type="evidence" value="ECO:0007669"/>
    <property type="project" value="UniProtKB-KW"/>
</dbReference>
<evidence type="ECO:0000256" key="1">
    <source>
        <dbReference type="ARBA" id="ARBA00007749"/>
    </source>
</evidence>
<keyword evidence="3" id="KW-0378">Hydrolase</keyword>
<dbReference type="InterPro" id="IPR036866">
    <property type="entry name" value="RibonucZ/Hydroxyglut_hydro"/>
</dbReference>
<organism evidence="6 7">
    <name type="scientific">Nocardia puris</name>
    <dbReference type="NCBI Taxonomy" id="208602"/>
    <lineage>
        <taxon>Bacteria</taxon>
        <taxon>Bacillati</taxon>
        <taxon>Actinomycetota</taxon>
        <taxon>Actinomycetes</taxon>
        <taxon>Mycobacteriales</taxon>
        <taxon>Nocardiaceae</taxon>
        <taxon>Nocardia</taxon>
    </lineage>
</organism>
<evidence type="ECO:0000259" key="5">
    <source>
        <dbReference type="SMART" id="SM00849"/>
    </source>
</evidence>
<dbReference type="RefSeq" id="WP_067510664.1">
    <property type="nucleotide sequence ID" value="NZ_QNRE01000014.1"/>
</dbReference>
<dbReference type="PANTHER" id="PTHR42978:SF3">
    <property type="entry name" value="BLR3078 PROTEIN"/>
    <property type="match status" value="1"/>
</dbReference>
<evidence type="ECO:0000313" key="7">
    <source>
        <dbReference type="Proteomes" id="UP000252586"/>
    </source>
</evidence>
<dbReference type="Proteomes" id="UP000252586">
    <property type="component" value="Unassembled WGS sequence"/>
</dbReference>
<evidence type="ECO:0000256" key="2">
    <source>
        <dbReference type="ARBA" id="ARBA00022723"/>
    </source>
</evidence>
<dbReference type="InterPro" id="IPR001279">
    <property type="entry name" value="Metallo-B-lactamas"/>
</dbReference>
<comment type="caution">
    <text evidence="6">The sequence shown here is derived from an EMBL/GenBank/DDBJ whole genome shotgun (WGS) entry which is preliminary data.</text>
</comment>
<keyword evidence="7" id="KW-1185">Reference proteome</keyword>
<protein>
    <submittedName>
        <fullName evidence="6">Metallo-beta-lactamase superfamily protein</fullName>
    </submittedName>
</protein>
<dbReference type="SMART" id="SM00849">
    <property type="entry name" value="Lactamase_B"/>
    <property type="match status" value="1"/>
</dbReference>
<dbReference type="GO" id="GO:0016787">
    <property type="term" value="F:hydrolase activity"/>
    <property type="evidence" value="ECO:0007669"/>
    <property type="project" value="UniProtKB-KW"/>
</dbReference>
<evidence type="ECO:0000313" key="6">
    <source>
        <dbReference type="EMBL" id="RBO85627.1"/>
    </source>
</evidence>
<dbReference type="CDD" id="cd07742">
    <property type="entry name" value="metallo-hydrolase-like_MBL-fold"/>
    <property type="match status" value="1"/>
</dbReference>
<keyword evidence="4" id="KW-0862">Zinc</keyword>
<dbReference type="OrthoDB" id="3196337at2"/>
<feature type="domain" description="Metallo-beta-lactamase" evidence="5">
    <location>
        <begin position="32"/>
        <end position="262"/>
    </location>
</feature>
<dbReference type="AlphaFoldDB" id="A0A366D6G2"/>
<dbReference type="InterPro" id="IPR051013">
    <property type="entry name" value="MBL_superfamily_lactonases"/>
</dbReference>
<name>A0A366D6G2_9NOCA</name>
<dbReference type="SUPFAM" id="SSF56281">
    <property type="entry name" value="Metallo-hydrolase/oxidoreductase"/>
    <property type="match status" value="1"/>
</dbReference>
<sequence>MRIHHLDGGTMRPFGGGLLDGAPGLLRRAAMVCHCLLLEFDDRLALLETGMGEQSVHRPADWLGRRFVTLTRPVLDPDRTLVRQIEALGYRREDVRDIVLTHLDLDHAGGLADFPRATVHVYDEELRAFQGAHTAQERFRYRAAQFEHGPRWRSYADTGTEWFGFEAVRDLESLPGVLLVPLAGHTRGHTGIAVDTGAGWLFNAGDAYFHPGQLLPTPRQPLGITLFERGVETLPGPRRANQHRLRELVRDHGDEVRIFSAHNAAEFHAFQTAPATS</sequence>
<evidence type="ECO:0000256" key="3">
    <source>
        <dbReference type="ARBA" id="ARBA00022801"/>
    </source>
</evidence>